<keyword evidence="2" id="KW-1185">Reference proteome</keyword>
<evidence type="ECO:0000313" key="1">
    <source>
        <dbReference type="EMBL" id="MCP2306925.1"/>
    </source>
</evidence>
<sequence>MTPMALAIACLLAVTLGYAAVCWVQPFARCRRCNGHGNLPPRTRLSRRPRPCRHCDATGLRLRVGRRIHNHTLTARDHATRIRTDATR</sequence>
<gene>
    <name evidence="1" type="ORF">FHR36_000017</name>
</gene>
<dbReference type="InterPro" id="IPR036410">
    <property type="entry name" value="HSP_DnaJ_Cys-rich_dom_sf"/>
</dbReference>
<evidence type="ECO:0000313" key="2">
    <source>
        <dbReference type="Proteomes" id="UP001206483"/>
    </source>
</evidence>
<protein>
    <submittedName>
        <fullName evidence="1">DnaJ-class molecular chaperone</fullName>
    </submittedName>
</protein>
<proteinExistence type="predicted"/>
<dbReference type="Proteomes" id="UP001206483">
    <property type="component" value="Unassembled WGS sequence"/>
</dbReference>
<accession>A0ABT1IP81</accession>
<dbReference type="EMBL" id="JAMZDX010000001">
    <property type="protein sequence ID" value="MCP2306925.1"/>
    <property type="molecule type" value="Genomic_DNA"/>
</dbReference>
<dbReference type="SUPFAM" id="SSF57938">
    <property type="entry name" value="DnaJ/Hsp40 cysteine-rich domain"/>
    <property type="match status" value="1"/>
</dbReference>
<name>A0ABT1IP81_9ACTN</name>
<comment type="caution">
    <text evidence="1">The sequence shown here is derived from an EMBL/GenBank/DDBJ whole genome shotgun (WGS) entry which is preliminary data.</text>
</comment>
<reference evidence="1 2" key="1">
    <citation type="submission" date="2022-06" db="EMBL/GenBank/DDBJ databases">
        <title>Sequencing the genomes of 1000 actinobacteria strains.</title>
        <authorList>
            <person name="Klenk H.-P."/>
        </authorList>
    </citation>
    <scope>NUCLEOTIDE SEQUENCE [LARGE SCALE GENOMIC DNA]</scope>
    <source>
        <strain evidence="1 2">DSM 41656</strain>
    </source>
</reference>
<organism evidence="1 2">
    <name type="scientific">Kitasatospora paracochleata</name>
    <dbReference type="NCBI Taxonomy" id="58354"/>
    <lineage>
        <taxon>Bacteria</taxon>
        <taxon>Bacillati</taxon>
        <taxon>Actinomycetota</taxon>
        <taxon>Actinomycetes</taxon>
        <taxon>Kitasatosporales</taxon>
        <taxon>Streptomycetaceae</taxon>
        <taxon>Kitasatospora</taxon>
    </lineage>
</organism>